<feature type="region of interest" description="Disordered" evidence="1">
    <location>
        <begin position="1"/>
        <end position="20"/>
    </location>
</feature>
<dbReference type="Proteomes" id="UP000007801">
    <property type="component" value="Unassembled WGS sequence"/>
</dbReference>
<feature type="compositionally biased region" description="Polar residues" evidence="1">
    <location>
        <begin position="80"/>
        <end position="90"/>
    </location>
</feature>
<reference evidence="2 3" key="1">
    <citation type="journal article" date="2007" name="Nature">
        <title>Evolution of genes and genomes on the Drosophila phylogeny.</title>
        <authorList>
            <consortium name="Drosophila 12 Genomes Consortium"/>
            <person name="Clark A.G."/>
            <person name="Eisen M.B."/>
            <person name="Smith D.R."/>
            <person name="Bergman C.M."/>
            <person name="Oliver B."/>
            <person name="Markow T.A."/>
            <person name="Kaufman T.C."/>
            <person name="Kellis M."/>
            <person name="Gelbart W."/>
            <person name="Iyer V.N."/>
            <person name="Pollard D.A."/>
            <person name="Sackton T.B."/>
            <person name="Larracuente A.M."/>
            <person name="Singh N.D."/>
            <person name="Abad J.P."/>
            <person name="Abt D.N."/>
            <person name="Adryan B."/>
            <person name="Aguade M."/>
            <person name="Akashi H."/>
            <person name="Anderson W.W."/>
            <person name="Aquadro C.F."/>
            <person name="Ardell D.H."/>
            <person name="Arguello R."/>
            <person name="Artieri C.G."/>
            <person name="Barbash D.A."/>
            <person name="Barker D."/>
            <person name="Barsanti P."/>
            <person name="Batterham P."/>
            <person name="Batzoglou S."/>
            <person name="Begun D."/>
            <person name="Bhutkar A."/>
            <person name="Blanco E."/>
            <person name="Bosak S.A."/>
            <person name="Bradley R.K."/>
            <person name="Brand A.D."/>
            <person name="Brent M.R."/>
            <person name="Brooks A.N."/>
            <person name="Brown R.H."/>
            <person name="Butlin R.K."/>
            <person name="Caggese C."/>
            <person name="Calvi B.R."/>
            <person name="Bernardo de Carvalho A."/>
            <person name="Caspi A."/>
            <person name="Castrezana S."/>
            <person name="Celniker S.E."/>
            <person name="Chang J.L."/>
            <person name="Chapple C."/>
            <person name="Chatterji S."/>
            <person name="Chinwalla A."/>
            <person name="Civetta A."/>
            <person name="Clifton S.W."/>
            <person name="Comeron J.M."/>
            <person name="Costello J.C."/>
            <person name="Coyne J.A."/>
            <person name="Daub J."/>
            <person name="David R.G."/>
            <person name="Delcher A.L."/>
            <person name="Delehaunty K."/>
            <person name="Do C.B."/>
            <person name="Ebling H."/>
            <person name="Edwards K."/>
            <person name="Eickbush T."/>
            <person name="Evans J.D."/>
            <person name="Filipski A."/>
            <person name="Findeiss S."/>
            <person name="Freyhult E."/>
            <person name="Fulton L."/>
            <person name="Fulton R."/>
            <person name="Garcia A.C."/>
            <person name="Gardiner A."/>
            <person name="Garfield D.A."/>
            <person name="Garvin B.E."/>
            <person name="Gibson G."/>
            <person name="Gilbert D."/>
            <person name="Gnerre S."/>
            <person name="Godfrey J."/>
            <person name="Good R."/>
            <person name="Gotea V."/>
            <person name="Gravely B."/>
            <person name="Greenberg A.J."/>
            <person name="Griffiths-Jones S."/>
            <person name="Gross S."/>
            <person name="Guigo R."/>
            <person name="Gustafson E.A."/>
            <person name="Haerty W."/>
            <person name="Hahn M.W."/>
            <person name="Halligan D.L."/>
            <person name="Halpern A.L."/>
            <person name="Halter G.M."/>
            <person name="Han M.V."/>
            <person name="Heger A."/>
            <person name="Hillier L."/>
            <person name="Hinrichs A.S."/>
            <person name="Holmes I."/>
            <person name="Hoskins R.A."/>
            <person name="Hubisz M.J."/>
            <person name="Hultmark D."/>
            <person name="Huntley M.A."/>
            <person name="Jaffe D.B."/>
            <person name="Jagadeeshan S."/>
            <person name="Jeck W.R."/>
            <person name="Johnson J."/>
            <person name="Jones C.D."/>
            <person name="Jordan W.C."/>
            <person name="Karpen G.H."/>
            <person name="Kataoka E."/>
            <person name="Keightley P.D."/>
            <person name="Kheradpour P."/>
            <person name="Kirkness E.F."/>
            <person name="Koerich L.B."/>
            <person name="Kristiansen K."/>
            <person name="Kudrna D."/>
            <person name="Kulathinal R.J."/>
            <person name="Kumar S."/>
            <person name="Kwok R."/>
            <person name="Lander E."/>
            <person name="Langley C.H."/>
            <person name="Lapoint R."/>
            <person name="Lazzaro B.P."/>
            <person name="Lee S.J."/>
            <person name="Levesque L."/>
            <person name="Li R."/>
            <person name="Lin C.F."/>
            <person name="Lin M.F."/>
            <person name="Lindblad-Toh K."/>
            <person name="Llopart A."/>
            <person name="Long M."/>
            <person name="Low L."/>
            <person name="Lozovsky E."/>
            <person name="Lu J."/>
            <person name="Luo M."/>
            <person name="Machado C.A."/>
            <person name="Makalowski W."/>
            <person name="Marzo M."/>
            <person name="Matsuda M."/>
            <person name="Matzkin L."/>
            <person name="McAllister B."/>
            <person name="McBride C.S."/>
            <person name="McKernan B."/>
            <person name="McKernan K."/>
            <person name="Mendez-Lago M."/>
            <person name="Minx P."/>
            <person name="Mollenhauer M.U."/>
            <person name="Montooth K."/>
            <person name="Mount S.M."/>
            <person name="Mu X."/>
            <person name="Myers E."/>
            <person name="Negre B."/>
            <person name="Newfeld S."/>
            <person name="Nielsen R."/>
            <person name="Noor M.A."/>
            <person name="O'Grady P."/>
            <person name="Pachter L."/>
            <person name="Papaceit M."/>
            <person name="Parisi M.J."/>
            <person name="Parisi M."/>
            <person name="Parts L."/>
            <person name="Pedersen J.S."/>
            <person name="Pesole G."/>
            <person name="Phillippy A.M."/>
            <person name="Ponting C.P."/>
            <person name="Pop M."/>
            <person name="Porcelli D."/>
            <person name="Powell J.R."/>
            <person name="Prohaska S."/>
            <person name="Pruitt K."/>
            <person name="Puig M."/>
            <person name="Quesneville H."/>
            <person name="Ram K.R."/>
            <person name="Rand D."/>
            <person name="Rasmussen M.D."/>
            <person name="Reed L.K."/>
            <person name="Reenan R."/>
            <person name="Reily A."/>
            <person name="Remington K.A."/>
            <person name="Rieger T.T."/>
            <person name="Ritchie M.G."/>
            <person name="Robin C."/>
            <person name="Rogers Y.H."/>
            <person name="Rohde C."/>
            <person name="Rozas J."/>
            <person name="Rubenfield M.J."/>
            <person name="Ruiz A."/>
            <person name="Russo S."/>
            <person name="Salzberg S.L."/>
            <person name="Sanchez-Gracia A."/>
            <person name="Saranga D.J."/>
            <person name="Sato H."/>
            <person name="Schaeffer S.W."/>
            <person name="Schatz M.C."/>
            <person name="Schlenke T."/>
            <person name="Schwartz R."/>
            <person name="Segarra C."/>
            <person name="Singh R.S."/>
            <person name="Sirot L."/>
            <person name="Sirota M."/>
            <person name="Sisneros N.B."/>
            <person name="Smith C.D."/>
            <person name="Smith T.F."/>
            <person name="Spieth J."/>
            <person name="Stage D.E."/>
            <person name="Stark A."/>
            <person name="Stephan W."/>
            <person name="Strausberg R.L."/>
            <person name="Strempel S."/>
            <person name="Sturgill D."/>
            <person name="Sutton G."/>
            <person name="Sutton G.G."/>
            <person name="Tao W."/>
            <person name="Teichmann S."/>
            <person name="Tobari Y.N."/>
            <person name="Tomimura Y."/>
            <person name="Tsolas J.M."/>
            <person name="Valente V.L."/>
            <person name="Venter E."/>
            <person name="Venter J.C."/>
            <person name="Vicario S."/>
            <person name="Vieira F.G."/>
            <person name="Vilella A.J."/>
            <person name="Villasante A."/>
            <person name="Walenz B."/>
            <person name="Wang J."/>
            <person name="Wasserman M."/>
            <person name="Watts T."/>
            <person name="Wilson D."/>
            <person name="Wilson R.K."/>
            <person name="Wing R.A."/>
            <person name="Wolfner M.F."/>
            <person name="Wong A."/>
            <person name="Wong G.K."/>
            <person name="Wu C.I."/>
            <person name="Wu G."/>
            <person name="Yamamoto D."/>
            <person name="Yang H.P."/>
            <person name="Yang S.P."/>
            <person name="Yorke J.A."/>
            <person name="Yoshida K."/>
            <person name="Zdobnov E."/>
            <person name="Zhang P."/>
            <person name="Zhang Y."/>
            <person name="Zimin A.V."/>
            <person name="Baldwin J."/>
            <person name="Abdouelleil A."/>
            <person name="Abdulkadir J."/>
            <person name="Abebe A."/>
            <person name="Abera B."/>
            <person name="Abreu J."/>
            <person name="Acer S.C."/>
            <person name="Aftuck L."/>
            <person name="Alexander A."/>
            <person name="An P."/>
            <person name="Anderson E."/>
            <person name="Anderson S."/>
            <person name="Arachi H."/>
            <person name="Azer M."/>
            <person name="Bachantsang P."/>
            <person name="Barry A."/>
            <person name="Bayul T."/>
            <person name="Berlin A."/>
            <person name="Bessette D."/>
            <person name="Bloom T."/>
            <person name="Blye J."/>
            <person name="Boguslavskiy L."/>
            <person name="Bonnet C."/>
            <person name="Boukhgalter B."/>
            <person name="Bourzgui I."/>
            <person name="Brown A."/>
            <person name="Cahill P."/>
            <person name="Channer S."/>
            <person name="Cheshatsang Y."/>
            <person name="Chuda L."/>
            <person name="Citroen M."/>
            <person name="Collymore A."/>
            <person name="Cooke P."/>
            <person name="Costello M."/>
            <person name="D'Aco K."/>
            <person name="Daza R."/>
            <person name="De Haan G."/>
            <person name="DeGray S."/>
            <person name="DeMaso C."/>
            <person name="Dhargay N."/>
            <person name="Dooley K."/>
            <person name="Dooley E."/>
            <person name="Doricent M."/>
            <person name="Dorje P."/>
            <person name="Dorjee K."/>
            <person name="Dupes A."/>
            <person name="Elong R."/>
            <person name="Falk J."/>
            <person name="Farina A."/>
            <person name="Faro S."/>
            <person name="Ferguson D."/>
            <person name="Fisher S."/>
            <person name="Foley C.D."/>
            <person name="Franke A."/>
            <person name="Friedrich D."/>
            <person name="Gadbois L."/>
            <person name="Gearin G."/>
            <person name="Gearin C.R."/>
            <person name="Giannoukos G."/>
            <person name="Goode T."/>
            <person name="Graham J."/>
            <person name="Grandbois E."/>
            <person name="Grewal S."/>
            <person name="Gyaltsen K."/>
            <person name="Hafez N."/>
            <person name="Hagos B."/>
            <person name="Hall J."/>
            <person name="Henson C."/>
            <person name="Hollinger A."/>
            <person name="Honan T."/>
            <person name="Huard M.D."/>
            <person name="Hughes L."/>
            <person name="Hurhula B."/>
            <person name="Husby M.E."/>
            <person name="Kamat A."/>
            <person name="Kanga B."/>
            <person name="Kashin S."/>
            <person name="Khazanovich D."/>
            <person name="Kisner P."/>
            <person name="Lance K."/>
            <person name="Lara M."/>
            <person name="Lee W."/>
            <person name="Lennon N."/>
            <person name="Letendre F."/>
            <person name="LeVine R."/>
            <person name="Lipovsky A."/>
            <person name="Liu X."/>
            <person name="Liu J."/>
            <person name="Liu S."/>
            <person name="Lokyitsang T."/>
            <person name="Lokyitsang Y."/>
            <person name="Lubonja R."/>
            <person name="Lui A."/>
            <person name="MacDonald P."/>
            <person name="Magnisalis V."/>
            <person name="Maru K."/>
            <person name="Matthews C."/>
            <person name="McCusker W."/>
            <person name="McDonough S."/>
            <person name="Mehta T."/>
            <person name="Meldrim J."/>
            <person name="Meneus L."/>
            <person name="Mihai O."/>
            <person name="Mihalev A."/>
            <person name="Mihova T."/>
            <person name="Mittelman R."/>
            <person name="Mlenga V."/>
            <person name="Montmayeur A."/>
            <person name="Mulrain L."/>
            <person name="Navidi A."/>
            <person name="Naylor J."/>
            <person name="Negash T."/>
            <person name="Nguyen T."/>
            <person name="Nguyen N."/>
            <person name="Nicol R."/>
            <person name="Norbu C."/>
            <person name="Norbu N."/>
            <person name="Novod N."/>
            <person name="O'Neill B."/>
            <person name="Osman S."/>
            <person name="Markiewicz E."/>
            <person name="Oyono O.L."/>
            <person name="Patti C."/>
            <person name="Phunkhang P."/>
            <person name="Pierre F."/>
            <person name="Priest M."/>
            <person name="Raghuraman S."/>
            <person name="Rege F."/>
            <person name="Reyes R."/>
            <person name="Rise C."/>
            <person name="Rogov P."/>
            <person name="Ross K."/>
            <person name="Ryan E."/>
            <person name="Settipalli S."/>
            <person name="Shea T."/>
            <person name="Sherpa N."/>
            <person name="Shi L."/>
            <person name="Shih D."/>
            <person name="Sparrow T."/>
            <person name="Spaulding J."/>
            <person name="Stalker J."/>
            <person name="Stange-Thomann N."/>
            <person name="Stavropoulos S."/>
            <person name="Stone C."/>
            <person name="Strader C."/>
            <person name="Tesfaye S."/>
            <person name="Thomson T."/>
            <person name="Thoulutsang Y."/>
            <person name="Thoulutsang D."/>
            <person name="Topham K."/>
            <person name="Topping I."/>
            <person name="Tsamla T."/>
            <person name="Vassiliev H."/>
            <person name="Vo A."/>
            <person name="Wangchuk T."/>
            <person name="Wangdi T."/>
            <person name="Weiand M."/>
            <person name="Wilkinson J."/>
            <person name="Wilson A."/>
            <person name="Yadav S."/>
            <person name="Young G."/>
            <person name="Yu Q."/>
            <person name="Zembek L."/>
            <person name="Zhong D."/>
            <person name="Zimmer A."/>
            <person name="Zwirko Z."/>
            <person name="Jaffe D.B."/>
            <person name="Alvarez P."/>
            <person name="Brockman W."/>
            <person name="Butler J."/>
            <person name="Chin C."/>
            <person name="Gnerre S."/>
            <person name="Grabherr M."/>
            <person name="Kleber M."/>
            <person name="Mauceli E."/>
            <person name="MacCallum I."/>
        </authorList>
    </citation>
    <scope>NUCLEOTIDE SEQUENCE [LARGE SCALE GENOMIC DNA]</scope>
    <source>
        <strain evidence="3">Tucson 14024-0371.13</strain>
    </source>
</reference>
<dbReference type="InParanoid" id="A0A0P8XYI5"/>
<dbReference type="AlphaFoldDB" id="A0A0P8XYI5"/>
<evidence type="ECO:0000313" key="2">
    <source>
        <dbReference type="EMBL" id="KPU79849.1"/>
    </source>
</evidence>
<accession>A0A0P8XYI5</accession>
<name>A0A0P8XYI5_DROAN</name>
<protein>
    <submittedName>
        <fullName evidence="2">Uncharacterized protein</fullName>
    </submittedName>
</protein>
<feature type="region of interest" description="Disordered" evidence="1">
    <location>
        <begin position="34"/>
        <end position="90"/>
    </location>
</feature>
<feature type="compositionally biased region" description="Polar residues" evidence="1">
    <location>
        <begin position="56"/>
        <end position="72"/>
    </location>
</feature>
<evidence type="ECO:0000313" key="3">
    <source>
        <dbReference type="Proteomes" id="UP000007801"/>
    </source>
</evidence>
<sequence length="90" mass="9859">MKCRESQRKSFAGPSTGHQPVRVRCAVAVADDAAGGDGAWSAHPGPNFRLNDSRCDSNNNINKITRSNSSGNRGKHNIHHYSSNPQQHHR</sequence>
<organism evidence="2 3">
    <name type="scientific">Drosophila ananassae</name>
    <name type="common">Fruit fly</name>
    <dbReference type="NCBI Taxonomy" id="7217"/>
    <lineage>
        <taxon>Eukaryota</taxon>
        <taxon>Metazoa</taxon>
        <taxon>Ecdysozoa</taxon>
        <taxon>Arthropoda</taxon>
        <taxon>Hexapoda</taxon>
        <taxon>Insecta</taxon>
        <taxon>Pterygota</taxon>
        <taxon>Neoptera</taxon>
        <taxon>Endopterygota</taxon>
        <taxon>Diptera</taxon>
        <taxon>Brachycera</taxon>
        <taxon>Muscomorpha</taxon>
        <taxon>Ephydroidea</taxon>
        <taxon>Drosophilidae</taxon>
        <taxon>Drosophila</taxon>
        <taxon>Sophophora</taxon>
    </lineage>
</organism>
<proteinExistence type="predicted"/>
<gene>
    <name evidence="2" type="primary">Dana\GF26802</name>
    <name evidence="2" type="ORF">GF26802</name>
</gene>
<dbReference type="EMBL" id="CH902617">
    <property type="protein sequence ID" value="KPU79849.1"/>
    <property type="molecule type" value="Genomic_DNA"/>
</dbReference>
<evidence type="ECO:0000256" key="1">
    <source>
        <dbReference type="SAM" id="MobiDB-lite"/>
    </source>
</evidence>
<keyword evidence="3" id="KW-1185">Reference proteome</keyword>